<dbReference type="GO" id="GO:0016887">
    <property type="term" value="F:ATP hydrolysis activity"/>
    <property type="evidence" value="ECO:0007669"/>
    <property type="project" value="TreeGrafter"/>
</dbReference>
<dbReference type="GeneID" id="113404783"/>
<feature type="compositionally biased region" description="Gly residues" evidence="10">
    <location>
        <begin position="27"/>
        <end position="38"/>
    </location>
</feature>
<organism evidence="14 15">
    <name type="scientific">Vanessa tameamea</name>
    <name type="common">Kamehameha butterfly</name>
    <dbReference type="NCBI Taxonomy" id="334116"/>
    <lineage>
        <taxon>Eukaryota</taxon>
        <taxon>Metazoa</taxon>
        <taxon>Ecdysozoa</taxon>
        <taxon>Arthropoda</taxon>
        <taxon>Hexapoda</taxon>
        <taxon>Insecta</taxon>
        <taxon>Pterygota</taxon>
        <taxon>Neoptera</taxon>
        <taxon>Endopterygota</taxon>
        <taxon>Lepidoptera</taxon>
        <taxon>Glossata</taxon>
        <taxon>Ditrysia</taxon>
        <taxon>Papilionoidea</taxon>
        <taxon>Nymphalidae</taxon>
        <taxon>Nymphalinae</taxon>
        <taxon>Vanessa</taxon>
    </lineage>
</organism>
<keyword evidence="14" id="KW-1185">Reference proteome</keyword>
<name>A0A8B8IWR2_VANTA</name>
<dbReference type="InterPro" id="IPR027417">
    <property type="entry name" value="P-loop_NTPase"/>
</dbReference>
<dbReference type="Gene3D" id="3.40.50.300">
    <property type="entry name" value="P-loop containing nucleotide triphosphate hydrolases"/>
    <property type="match status" value="1"/>
</dbReference>
<keyword evidence="9" id="KW-0539">Nucleus</keyword>
<dbReference type="InterPro" id="IPR050520">
    <property type="entry name" value="INO80/SWR1_helicase"/>
</dbReference>
<dbReference type="SMART" id="SM00487">
    <property type="entry name" value="DEXDc"/>
    <property type="match status" value="1"/>
</dbReference>
<dbReference type="RefSeq" id="XP_026501590.2">
    <property type="nucleotide sequence ID" value="XM_026645805.2"/>
</dbReference>
<keyword evidence="6" id="KW-0067">ATP-binding</keyword>
<dbReference type="InterPro" id="IPR049730">
    <property type="entry name" value="SNF2/RAD54-like_C"/>
</dbReference>
<dbReference type="PROSITE" id="PS51192">
    <property type="entry name" value="HELICASE_ATP_BIND_1"/>
    <property type="match status" value="1"/>
</dbReference>
<protein>
    <submittedName>
        <fullName evidence="15">Helicase domino</fullName>
    </submittedName>
</protein>
<keyword evidence="5 15" id="KW-0347">Helicase</keyword>
<dbReference type="SUPFAM" id="SSF52540">
    <property type="entry name" value="P-loop containing nucleoside triphosphate hydrolases"/>
    <property type="match status" value="2"/>
</dbReference>
<sequence length="1897" mass="208632">MSGRNEPAVPIGATSTLPLMGVERGNSCGGGGGGGGVGDETINGVAAPERADEPPRKRTKLLPTDDVSTLRKRVLEYKLLRLKNLRDRFTEQLSELYFLQAGGNMMDYAAWRKRPPAPQLVAFLEARRPPPAAPPPPEPPPVPVTLPPTVAVITSCSPQTPAVPVVIAPVTSTTPAADEMVEKAKQEAYVAARVAELARAGLWTERRLPRVLEPPRPKTHWDYLLEEMAWLAQDFAHERKWKKQAAKKCARAVQKYFQDKAAAAQKAEKAQELQLKKIAAFAAKEIRMFWTNVEKLVEWKRVRRVERARKEALDEQLSYIVDRTERYSRQLAANLGAPAAPALSHAPDTPPSDDEFQPRGDSDDDEETIAAAEREAADDAADHRDEIEALRRESHLDLGDLLPPGYLPAHSPPPSDYGPDDDSADDEDTIAEQEQNERPEDAAAEIAALKDEADLDINELVRRYAGAALPVTETSEHSSDTEVDSDDDDNSESASVGSSASEQLEALMETKEASTMEGLEEGDGADGAEGADGADGEQRVEAAASLAATLQPTGNTLSETVVGTPVPRLLRHSLREYQHVGLHWLATMHTRRLNGILADEMGLGKTIQTIALLAHLALEHHDWGPHLVVAPTSVVLNWEIEFKKWCPSFKILTYYGTIKERKLKRVGWTKANSFHVCITSYKLVVQDHQSFRRKKWKYLILDEAQNIKNFKSQRWQMLLNFQTERRLLLTGTPLQNSLLELWSLMHFLMPDVFASHTEFREWFAPVAGIADGSHRYSDALVRRLHEVLRPFLLRRLKADVERQMPRKYEHVLLCRLSKRQRFLYDDFMSRAKTKECLVSGNLLSVINVLMQLRKVCNHPDLFEPRPVASPLQLTALRYRIPALTLITDIVDRVQFSARLGGDLASLEVEGAGAFAAHRARHLAPPRRLVEELPDTPRVVPPRPPPAALRLHLRLVPRTPPTLRVPPAAPLVASGPVHASTARATVNAAPPPATAQTARGASARLDMHRRSCLRRLATVNERRCWRLPLFGADLREAVCAGPPAVPPRNLNVLLDEMHDIIDRFGICWASCRASAVQVASGAGAVCGAAGARDWRRRVAAVESAALAPARAVLALLHAPASRHAVAFPHPRLLQYDCGKLQTLDGLLRRLRAGGHRVLIFTQMTRVLDVLEGFLSMHGHTYLRLDGATKVDQRQPLVDRFNGDPRIFAFILSTRSGGVGLNLTGADSVVFYDSDWNPTMDAQAQDRCHRIGQTRDVHVYRLVTAATVEENILRKAEQKRTLGHLAIEDGHFTTSYLRAANIKELFGAEAEAVSDGGDGDAAEGGELESALAAAEDEADAAAAQAARAEAQGDLAEFDETLPLDDEARDRSHAASPRGSHEDPDAGEFAVLMKQLTPVEKYAMRLVETSEAATEAERAALGEMRRQLREWEQARRALRDEPASMEPEAEPDPELTYSREDSRAKMWVSGNGVIERMPIWCPPTPPSSDGDVYCESWARPLYRRGAASDALLPPVRWRETRAPRSPRRARPAPRAAHAPPSLFERAGPRPRPRVRPPPTPAREHAAPPPDWAPCEDAALRRALRLQRLPPEPPAAHAPNWDWLSDLVNETARAYRSPRACRDRHDALADPERARRKHRKPPPARRRPDDDAPRPPLQRLDAMRDAAERRRAAPKRRLDDAAHHNPKHAALLADHGVDYDVPPTPMEVAMRRAERIAKEKMKAGASGSASANATQSTPTVTPAPTAQPQRIVVAAHSAQAALASAAAVGKAEAVRRARVSGESPRVVAPPAAQLLYRQQSLAARHHLKILHHPSPPQSQSGSTSASVVTEGGAGGAALRTLQLQQLALRRGSARAPPPHVVLAHLAPPAHHAPAAPAPALAPHPSQSAQPPQHQHPSDAQQ</sequence>
<dbReference type="InterPro" id="IPR001650">
    <property type="entry name" value="Helicase_C-like"/>
</dbReference>
<feature type="compositionally biased region" description="Low complexity" evidence="10">
    <location>
        <begin position="399"/>
        <end position="408"/>
    </location>
</feature>
<feature type="region of interest" description="Disordered" evidence="10">
    <location>
        <begin position="1611"/>
        <end position="1680"/>
    </location>
</feature>
<dbReference type="GO" id="GO:0006338">
    <property type="term" value="P:chromatin remodeling"/>
    <property type="evidence" value="ECO:0007669"/>
    <property type="project" value="TreeGrafter"/>
</dbReference>
<feature type="compositionally biased region" description="Low complexity" evidence="10">
    <location>
        <begin position="492"/>
        <end position="502"/>
    </location>
</feature>
<dbReference type="OrthoDB" id="372624at2759"/>
<keyword evidence="8" id="KW-0238">DNA-binding</keyword>
<evidence type="ECO:0000256" key="8">
    <source>
        <dbReference type="ARBA" id="ARBA00023125"/>
    </source>
</evidence>
<feature type="region of interest" description="Disordered" evidence="10">
    <location>
        <begin position="1512"/>
        <end position="1571"/>
    </location>
</feature>
<dbReference type="InterPro" id="IPR014012">
    <property type="entry name" value="HSA_dom"/>
</dbReference>
<dbReference type="PROSITE" id="PS51204">
    <property type="entry name" value="HSA"/>
    <property type="match status" value="1"/>
</dbReference>
<feature type="compositionally biased region" description="Low complexity" evidence="10">
    <location>
        <begin position="1813"/>
        <end position="1825"/>
    </location>
</feature>
<proteinExistence type="inferred from homology"/>
<dbReference type="InterPro" id="IPR031575">
    <property type="entry name" value="EP400_N"/>
</dbReference>
<dbReference type="OMA" id="TEHIIKC"/>
<feature type="domain" description="HSA" evidence="13">
    <location>
        <begin position="208"/>
        <end position="280"/>
    </location>
</feature>
<feature type="compositionally biased region" description="Basic and acidic residues" evidence="10">
    <location>
        <begin position="1657"/>
        <end position="1679"/>
    </location>
</feature>
<evidence type="ECO:0000256" key="1">
    <source>
        <dbReference type="ARBA" id="ARBA00004123"/>
    </source>
</evidence>
<dbReference type="SMART" id="SM00573">
    <property type="entry name" value="HSA"/>
    <property type="match status" value="1"/>
</dbReference>
<dbReference type="Gene3D" id="1.20.120.850">
    <property type="entry name" value="SWI2/SNF2 ATPases, N-terminal domain"/>
    <property type="match status" value="1"/>
</dbReference>
<evidence type="ECO:0000259" key="11">
    <source>
        <dbReference type="PROSITE" id="PS51192"/>
    </source>
</evidence>
<dbReference type="Gene3D" id="3.40.50.10810">
    <property type="entry name" value="Tandem AAA-ATPase domain"/>
    <property type="match status" value="1"/>
</dbReference>
<feature type="compositionally biased region" description="Acidic residues" evidence="10">
    <location>
        <begin position="418"/>
        <end position="431"/>
    </location>
</feature>
<dbReference type="PANTHER" id="PTHR45685">
    <property type="entry name" value="HELICASE SRCAP-RELATED"/>
    <property type="match status" value="1"/>
</dbReference>
<feature type="domain" description="Helicase ATP-binding" evidence="11">
    <location>
        <begin position="586"/>
        <end position="751"/>
    </location>
</feature>
<accession>A0A8B8IWR2</accession>
<dbReference type="Pfam" id="PF00176">
    <property type="entry name" value="SNF2-rel_dom"/>
    <property type="match status" value="1"/>
</dbReference>
<dbReference type="CDD" id="cd18793">
    <property type="entry name" value="SF2_C_SNF"/>
    <property type="match status" value="1"/>
</dbReference>
<feature type="region of interest" description="Disordered" evidence="10">
    <location>
        <begin position="1718"/>
        <end position="1741"/>
    </location>
</feature>
<evidence type="ECO:0000259" key="13">
    <source>
        <dbReference type="PROSITE" id="PS51204"/>
    </source>
</evidence>
<feature type="region of interest" description="Disordered" evidence="10">
    <location>
        <begin position="471"/>
        <end position="538"/>
    </location>
</feature>
<feature type="region of interest" description="Disordered" evidence="10">
    <location>
        <begin position="1434"/>
        <end position="1454"/>
    </location>
</feature>
<dbReference type="PROSITE" id="PS51194">
    <property type="entry name" value="HELICASE_CTER"/>
    <property type="match status" value="1"/>
</dbReference>
<gene>
    <name evidence="15" type="primary">LOC113404783</name>
</gene>
<feature type="compositionally biased region" description="Basic and acidic residues" evidence="10">
    <location>
        <begin position="1616"/>
        <end position="1629"/>
    </location>
</feature>
<dbReference type="InterPro" id="IPR000330">
    <property type="entry name" value="SNF2_N"/>
</dbReference>
<dbReference type="GO" id="GO:0003677">
    <property type="term" value="F:DNA binding"/>
    <property type="evidence" value="ECO:0007669"/>
    <property type="project" value="UniProtKB-KW"/>
</dbReference>
<dbReference type="CDD" id="cd18003">
    <property type="entry name" value="DEXQc_SRCAP"/>
    <property type="match status" value="1"/>
</dbReference>
<dbReference type="GO" id="GO:0005524">
    <property type="term" value="F:ATP binding"/>
    <property type="evidence" value="ECO:0007669"/>
    <property type="project" value="UniProtKB-KW"/>
</dbReference>
<feature type="region of interest" description="Disordered" evidence="10">
    <location>
        <begin position="1807"/>
        <end position="1827"/>
    </location>
</feature>
<dbReference type="InterPro" id="IPR014001">
    <property type="entry name" value="Helicase_ATP-bd"/>
</dbReference>
<evidence type="ECO:0000256" key="7">
    <source>
        <dbReference type="ARBA" id="ARBA00022853"/>
    </source>
</evidence>
<feature type="compositionally biased region" description="Low complexity" evidence="10">
    <location>
        <begin position="1878"/>
        <end position="1897"/>
    </location>
</feature>
<keyword evidence="4" id="KW-0378">Hydrolase</keyword>
<evidence type="ECO:0000256" key="2">
    <source>
        <dbReference type="ARBA" id="ARBA00009220"/>
    </source>
</evidence>
<feature type="domain" description="Helicase C-terminal" evidence="12">
    <location>
        <begin position="1141"/>
        <end position="1296"/>
    </location>
</feature>
<feature type="compositionally biased region" description="Basic residues" evidence="10">
    <location>
        <begin position="1630"/>
        <end position="1641"/>
    </location>
</feature>
<dbReference type="PANTHER" id="PTHR45685:SF1">
    <property type="entry name" value="HELICASE SRCAP"/>
    <property type="match status" value="1"/>
</dbReference>
<evidence type="ECO:0000256" key="9">
    <source>
        <dbReference type="ARBA" id="ARBA00023242"/>
    </source>
</evidence>
<dbReference type="Pfam" id="PF07529">
    <property type="entry name" value="HSA"/>
    <property type="match status" value="1"/>
</dbReference>
<feature type="region of interest" description="Disordered" evidence="10">
    <location>
        <begin position="1"/>
        <end position="61"/>
    </location>
</feature>
<feature type="region of interest" description="Disordered" evidence="10">
    <location>
        <begin position="1845"/>
        <end position="1897"/>
    </location>
</feature>
<evidence type="ECO:0000313" key="15">
    <source>
        <dbReference type="RefSeq" id="XP_026501590.2"/>
    </source>
</evidence>
<reference evidence="15" key="1">
    <citation type="submission" date="2025-08" db="UniProtKB">
        <authorList>
            <consortium name="RefSeq"/>
        </authorList>
    </citation>
    <scope>IDENTIFICATION</scope>
    <source>
        <tissue evidence="15">Whole body</tissue>
    </source>
</reference>
<feature type="region of interest" description="Disordered" evidence="10">
    <location>
        <begin position="338"/>
        <end position="450"/>
    </location>
</feature>
<keyword evidence="3" id="KW-0547">Nucleotide-binding</keyword>
<dbReference type="SMART" id="SM00490">
    <property type="entry name" value="HELICc"/>
    <property type="match status" value="1"/>
</dbReference>
<dbReference type="GO" id="GO:0042393">
    <property type="term" value="F:histone binding"/>
    <property type="evidence" value="ECO:0007669"/>
    <property type="project" value="TreeGrafter"/>
</dbReference>
<dbReference type="Pfam" id="PF15790">
    <property type="entry name" value="EP400_N"/>
    <property type="match status" value="1"/>
</dbReference>
<dbReference type="InterPro" id="IPR038718">
    <property type="entry name" value="SNF2-like_sf"/>
</dbReference>
<evidence type="ECO:0000256" key="6">
    <source>
        <dbReference type="ARBA" id="ARBA00022840"/>
    </source>
</evidence>
<evidence type="ECO:0000256" key="5">
    <source>
        <dbReference type="ARBA" id="ARBA00022806"/>
    </source>
</evidence>
<comment type="similarity">
    <text evidence="2">Belongs to the SNF2/RAD54 helicase family. SWR1 subfamily.</text>
</comment>
<feature type="compositionally biased region" description="Pro residues" evidence="10">
    <location>
        <begin position="1552"/>
        <end position="1568"/>
    </location>
</feature>
<feature type="compositionally biased region" description="Low complexity" evidence="10">
    <location>
        <begin position="1719"/>
        <end position="1741"/>
    </location>
</feature>
<evidence type="ECO:0000256" key="3">
    <source>
        <dbReference type="ARBA" id="ARBA00022741"/>
    </source>
</evidence>
<evidence type="ECO:0000313" key="14">
    <source>
        <dbReference type="Proteomes" id="UP001652626"/>
    </source>
</evidence>
<dbReference type="Pfam" id="PF00271">
    <property type="entry name" value="Helicase_C"/>
    <property type="match status" value="1"/>
</dbReference>
<dbReference type="GO" id="GO:0004386">
    <property type="term" value="F:helicase activity"/>
    <property type="evidence" value="ECO:0007669"/>
    <property type="project" value="UniProtKB-KW"/>
</dbReference>
<keyword evidence="7" id="KW-0156">Chromatin regulator</keyword>
<comment type="subcellular location">
    <subcellularLocation>
        <location evidence="1">Nucleus</location>
    </subcellularLocation>
</comment>
<feature type="compositionally biased region" description="Basic and acidic residues" evidence="10">
    <location>
        <begin position="372"/>
        <end position="398"/>
    </location>
</feature>
<evidence type="ECO:0000256" key="10">
    <source>
        <dbReference type="SAM" id="MobiDB-lite"/>
    </source>
</evidence>
<dbReference type="Proteomes" id="UP001652626">
    <property type="component" value="Chromosome 8"/>
</dbReference>
<feature type="compositionally biased region" description="Low complexity" evidence="10">
    <location>
        <begin position="1845"/>
        <end position="1870"/>
    </location>
</feature>
<feature type="compositionally biased region" description="Acidic residues" evidence="10">
    <location>
        <begin position="481"/>
        <end position="491"/>
    </location>
</feature>
<evidence type="ECO:0000259" key="12">
    <source>
        <dbReference type="PROSITE" id="PS51194"/>
    </source>
</evidence>
<evidence type="ECO:0000256" key="4">
    <source>
        <dbReference type="ARBA" id="ARBA00022801"/>
    </source>
</evidence>
<dbReference type="GO" id="GO:0000812">
    <property type="term" value="C:Swr1 complex"/>
    <property type="evidence" value="ECO:0007669"/>
    <property type="project" value="TreeGrafter"/>
</dbReference>